<proteinExistence type="predicted"/>
<organism evidence="2 3">
    <name type="scientific">Aquipseudomonas ullengensis</name>
    <dbReference type="NCBI Taxonomy" id="2759166"/>
    <lineage>
        <taxon>Bacteria</taxon>
        <taxon>Pseudomonadati</taxon>
        <taxon>Pseudomonadota</taxon>
        <taxon>Gammaproteobacteria</taxon>
        <taxon>Pseudomonadales</taxon>
        <taxon>Pseudomonadaceae</taxon>
        <taxon>Aquipseudomonas</taxon>
    </lineage>
</organism>
<sequence length="110" mass="12159">MSITTQHICAAADALHGFVGFNGKTGQYIVRFSEDSFGLDVAADSIVPTCEFVWTAQTDETMCLDRERLQLLAAQNIDERLNLGEPLRVYLRRSDLPAISAMRRLLPASG</sequence>
<dbReference type="Proteomes" id="UP000542720">
    <property type="component" value="Unassembled WGS sequence"/>
</dbReference>
<dbReference type="Pfam" id="PF09634">
    <property type="entry name" value="DUF2025"/>
    <property type="match status" value="1"/>
</dbReference>
<evidence type="ECO:0000259" key="1">
    <source>
        <dbReference type="Pfam" id="PF09634"/>
    </source>
</evidence>
<accession>A0A7W4Q9I5</accession>
<evidence type="ECO:0000313" key="3">
    <source>
        <dbReference type="Proteomes" id="UP000542720"/>
    </source>
</evidence>
<gene>
    <name evidence="2" type="ORF">H3H51_07370</name>
</gene>
<dbReference type="SUPFAM" id="SSF160477">
    <property type="entry name" value="PA1123-like"/>
    <property type="match status" value="1"/>
</dbReference>
<dbReference type="InterPro" id="IPR023117">
    <property type="entry name" value="PA1123-like_domain"/>
</dbReference>
<protein>
    <submittedName>
        <fullName evidence="2">DUF2025 family protein</fullName>
    </submittedName>
</protein>
<keyword evidence="3" id="KW-1185">Reference proteome</keyword>
<dbReference type="InterPro" id="IPR036808">
    <property type="entry name" value="PA1123-like_sf"/>
</dbReference>
<evidence type="ECO:0000313" key="2">
    <source>
        <dbReference type="EMBL" id="MBB2494837.1"/>
    </source>
</evidence>
<name>A0A7W4Q9I5_9GAMM</name>
<dbReference type="AlphaFoldDB" id="A0A7W4Q9I5"/>
<reference evidence="2 3" key="1">
    <citation type="submission" date="2020-08" db="EMBL/GenBank/DDBJ databases">
        <authorList>
            <person name="Kim C.M."/>
        </authorList>
    </citation>
    <scope>NUCLEOTIDE SEQUENCE [LARGE SCALE GENOMIC DNA]</scope>
    <source>
        <strain evidence="2 3">UL070</strain>
    </source>
</reference>
<feature type="domain" description="PA1123-like" evidence="1">
    <location>
        <begin position="1"/>
        <end position="105"/>
    </location>
</feature>
<dbReference type="RefSeq" id="WP_183088405.1">
    <property type="nucleotide sequence ID" value="NZ_JACJUD010000002.1"/>
</dbReference>
<dbReference type="EMBL" id="JACJUD010000002">
    <property type="protein sequence ID" value="MBB2494837.1"/>
    <property type="molecule type" value="Genomic_DNA"/>
</dbReference>
<comment type="caution">
    <text evidence="2">The sequence shown here is derived from an EMBL/GenBank/DDBJ whole genome shotgun (WGS) entry which is preliminary data.</text>
</comment>
<dbReference type="Gene3D" id="3.90.1650.10">
    <property type="entry name" value="PA1123-like"/>
    <property type="match status" value="1"/>
</dbReference>